<name>A0ABS8PSQ5_9BACT</name>
<comment type="caution">
    <text evidence="1">The sequence shown here is derived from an EMBL/GenBank/DDBJ whole genome shotgun (WGS) entry which is preliminary data.</text>
</comment>
<sequence length="237" mass="26475">MMNKQWIWSAGFSLVLGCMIAGCNGCKNKGTKPGSADDDTSGADISERHDSMQLVGKDTITEFRVTEANKDSVLSATTKEILTLFKNKEYAKLDSFIHPGEGIRFSPYATVEPGSDKKFSREEFLELITRNKNKKINWGTYDGSGNTILLSPAEYFGKFVYDGNFLNAKQAGVNTVYGKGNSINNLKTVYPGAEFTENYVDGTRKNGGMDWKSVRLVYKLEHGRYYLVAIVHDQWTI</sequence>
<evidence type="ECO:0008006" key="3">
    <source>
        <dbReference type="Google" id="ProtNLM"/>
    </source>
</evidence>
<proteinExistence type="predicted"/>
<dbReference type="Proteomes" id="UP001199816">
    <property type="component" value="Unassembled WGS sequence"/>
</dbReference>
<keyword evidence="2" id="KW-1185">Reference proteome</keyword>
<protein>
    <recommendedName>
        <fullName evidence="3">Lipoprotein</fullName>
    </recommendedName>
</protein>
<accession>A0ABS8PSQ5</accession>
<evidence type="ECO:0000313" key="1">
    <source>
        <dbReference type="EMBL" id="MCD2424136.1"/>
    </source>
</evidence>
<reference evidence="1 2" key="1">
    <citation type="submission" date="2021-11" db="EMBL/GenBank/DDBJ databases">
        <title>Genomic of Niabella pedocola.</title>
        <authorList>
            <person name="Wu T."/>
        </authorList>
    </citation>
    <scope>NUCLEOTIDE SEQUENCE [LARGE SCALE GENOMIC DNA]</scope>
    <source>
        <strain evidence="1 2">JCM 31011</strain>
    </source>
</reference>
<evidence type="ECO:0000313" key="2">
    <source>
        <dbReference type="Proteomes" id="UP001199816"/>
    </source>
</evidence>
<dbReference type="PROSITE" id="PS51257">
    <property type="entry name" value="PROKAR_LIPOPROTEIN"/>
    <property type="match status" value="1"/>
</dbReference>
<organism evidence="1 2">
    <name type="scientific">Niabella pedocola</name>
    <dbReference type="NCBI Taxonomy" id="1752077"/>
    <lineage>
        <taxon>Bacteria</taxon>
        <taxon>Pseudomonadati</taxon>
        <taxon>Bacteroidota</taxon>
        <taxon>Chitinophagia</taxon>
        <taxon>Chitinophagales</taxon>
        <taxon>Chitinophagaceae</taxon>
        <taxon>Niabella</taxon>
    </lineage>
</organism>
<gene>
    <name evidence="1" type="ORF">LQ567_15255</name>
</gene>
<dbReference type="RefSeq" id="WP_231005391.1">
    <property type="nucleotide sequence ID" value="NZ_JAJNEC010000005.1"/>
</dbReference>
<dbReference type="EMBL" id="JAJNEC010000005">
    <property type="protein sequence ID" value="MCD2424136.1"/>
    <property type="molecule type" value="Genomic_DNA"/>
</dbReference>